<dbReference type="Pfam" id="PF00550">
    <property type="entry name" value="PP-binding"/>
    <property type="match status" value="5"/>
</dbReference>
<name>A0A916XBR1_9ACTN</name>
<dbReference type="NCBIfam" id="TIGR01720">
    <property type="entry name" value="NRPS-para261"/>
    <property type="match status" value="1"/>
</dbReference>
<dbReference type="SUPFAM" id="SSF47336">
    <property type="entry name" value="ACP-like"/>
    <property type="match status" value="5"/>
</dbReference>
<feature type="domain" description="Carrier" evidence="7">
    <location>
        <begin position="4944"/>
        <end position="5019"/>
    </location>
</feature>
<dbReference type="SMART" id="SM00823">
    <property type="entry name" value="PKS_PP"/>
    <property type="match status" value="5"/>
</dbReference>
<dbReference type="InterPro" id="IPR010060">
    <property type="entry name" value="NRPS_synth"/>
</dbReference>
<evidence type="ECO:0000256" key="1">
    <source>
        <dbReference type="ARBA" id="ARBA00001957"/>
    </source>
</evidence>
<dbReference type="InterPro" id="IPR045851">
    <property type="entry name" value="AMP-bd_C_sf"/>
</dbReference>
<dbReference type="Gene3D" id="3.40.50.1820">
    <property type="entry name" value="alpha/beta hydrolase"/>
    <property type="match status" value="1"/>
</dbReference>
<dbReference type="PANTHER" id="PTHR45527:SF1">
    <property type="entry name" value="FATTY ACID SYNTHASE"/>
    <property type="match status" value="1"/>
</dbReference>
<dbReference type="GO" id="GO:0005829">
    <property type="term" value="C:cytosol"/>
    <property type="evidence" value="ECO:0007669"/>
    <property type="project" value="TreeGrafter"/>
</dbReference>
<dbReference type="FunFam" id="3.40.50.12780:FF:000012">
    <property type="entry name" value="Non-ribosomal peptide synthetase"/>
    <property type="match status" value="1"/>
</dbReference>
<dbReference type="InterPro" id="IPR020802">
    <property type="entry name" value="TesA-like"/>
</dbReference>
<dbReference type="Gene3D" id="3.30.559.10">
    <property type="entry name" value="Chloramphenicol acetyltransferase-like domain"/>
    <property type="match status" value="5"/>
</dbReference>
<dbReference type="InterPro" id="IPR042099">
    <property type="entry name" value="ANL_N_sf"/>
</dbReference>
<evidence type="ECO:0000313" key="9">
    <source>
        <dbReference type="Proteomes" id="UP000641514"/>
    </source>
</evidence>
<dbReference type="InterPro" id="IPR001031">
    <property type="entry name" value="Thioesterase"/>
</dbReference>
<keyword evidence="4" id="KW-0677">Repeat</keyword>
<evidence type="ECO:0000256" key="5">
    <source>
        <dbReference type="ARBA" id="ARBA00023194"/>
    </source>
</evidence>
<dbReference type="InterPro" id="IPR020845">
    <property type="entry name" value="AMP-binding_CS"/>
</dbReference>
<dbReference type="GO" id="GO:0043041">
    <property type="term" value="P:amino acid activation for nonribosomal peptide biosynthetic process"/>
    <property type="evidence" value="ECO:0007669"/>
    <property type="project" value="TreeGrafter"/>
</dbReference>
<keyword evidence="9" id="KW-1185">Reference proteome</keyword>
<dbReference type="PROSITE" id="PS50075">
    <property type="entry name" value="CARRIER"/>
    <property type="match status" value="5"/>
</dbReference>
<dbReference type="Gene3D" id="2.30.38.10">
    <property type="entry name" value="Luciferase, Domain 3"/>
    <property type="match status" value="3"/>
</dbReference>
<comment type="cofactor">
    <cofactor evidence="1">
        <name>pantetheine 4'-phosphate</name>
        <dbReference type="ChEBI" id="CHEBI:47942"/>
    </cofactor>
</comment>
<dbReference type="SMART" id="SM00824">
    <property type="entry name" value="PKS_TE"/>
    <property type="match status" value="1"/>
</dbReference>
<dbReference type="Proteomes" id="UP000641514">
    <property type="component" value="Unassembled WGS sequence"/>
</dbReference>
<dbReference type="FunFam" id="3.40.50.980:FF:000001">
    <property type="entry name" value="Non-ribosomal peptide synthetase"/>
    <property type="match status" value="2"/>
</dbReference>
<dbReference type="Gene3D" id="1.10.1200.10">
    <property type="entry name" value="ACP-like"/>
    <property type="match status" value="4"/>
</dbReference>
<dbReference type="InterPro" id="IPR010071">
    <property type="entry name" value="AA_adenyl_dom"/>
</dbReference>
<dbReference type="SUPFAM" id="SSF53474">
    <property type="entry name" value="alpha/beta-Hydrolases"/>
    <property type="match status" value="1"/>
</dbReference>
<dbReference type="FunFam" id="1.10.1200.10:FF:000005">
    <property type="entry name" value="Nonribosomal peptide synthetase 1"/>
    <property type="match status" value="3"/>
</dbReference>
<accession>A0A916XBR1</accession>
<dbReference type="GO" id="GO:0017000">
    <property type="term" value="P:antibiotic biosynthetic process"/>
    <property type="evidence" value="ECO:0007669"/>
    <property type="project" value="UniProtKB-KW"/>
</dbReference>
<proteinExistence type="predicted"/>
<sequence length="5282" mass="572451">MDVTYHEYTPDDRVAVPIGAPVWNTEVFVLDSRLRPTPIGVPGELYLAGVQLARGYVERGDLTADRFVANPYGDAGQRMYRTGDLVRWRVMADGRTELDYIGRTDFQVKLRGLRIELPEIEAVLLDSADVAQAVVVVHRDDVTGDRLIAYVVPSGPSLDVPQLLAATADALPAYMVPSQVVVLDEFPLGATGKLDRKALVVPEWVAADSEFVAPRSPIEQIIGGVFAELLGLDRVSVQASFFDIGGNSLIAARLIARVNNALGSNLGVRDLFDAPSVAALAVRAEGGSGRTRPRITSIERPEVVPVSLAQQRMWFINQLDKHSAAYNSPLPVRLTGKVDDRALELALRDVVERHETLRTVYPESADGPIQVVMSADDVKIDLTPVQVDDESDMQARAAAFAFEGFDVAADIPLRARLFRINPTEHVLLVVVHHISSDGFSLAPLARDVVVAYTARAAGLAPDWKPLPVQYTDFAVWQRDLLGDEGDDGSLLASQLGYWERTLAGVPDVLELPVDKPRPAKQSLHGAVEELEISAELHQRIIDLSRAHNTSVFMVMHAAIALLLAKLSGTQDIAVGTPIAGRGEAELDDLVGMFVNTLVLRTHVDLDETFVDLVNQARTVDLGAFSNADVPFERVVDQLSPHRSEAHSPLFQVMVEFQNNEKPRLDLPDLSVDFVEIPIEIANFDLQFVLSEKYDGGPAGISAGIRYATDLFTAQTVRGVAERFVMLLDNATRDPHLPVSRIDILTPEERAEITSITGGPGNRIEVLPDLLTMGIRDYDAPAVIDGDKQITYRELDELSNKIARILIEDGVTTENFVAMGFSRSIEWLVSLWSVTKAGGAFVPVDPTYPRDRIEHMLTDSGAVAGLSLSANRDSLTDLVPWMFLDSPEFQDRLARTSAAPIADADRRAPILLENAAYLIYTSGSTGKPKGVVVTHRGLDNFTPAMVAHPSVTQHSRVLSFASPSFDASLLEVLMAFGAGASIVIVPPHVYGGEELTAVIRDHRVTHGFITPLGLASVDREQVDHFEFVVVGGEAVPQELVNEWAHGRNLYNGYGPTEATIVATLSDAMQPGQPVRIGRLFNGVTAVVLDTRLQPVPKGVAGELYISGLGLGRGYHERFDLTSNRFVANPYGEIGERMYRTGDVVRWVDDYQLEYLGRSDFQVKVRGFRIELGEIDSALLSHGSLNFAATLGKTSPSGATMLVSYVRAAEGHVVDTDALTEHIAEFLPAYMVPSVIMEIDVIPLAVTGKLDRKALPEPDFTLSSTEFRAPTNPIEETLVGIFADVLALERVSIDDNFFDVGGNSLIATRVVARANMALGTKIGVRELFDAPTVAELATRISGHSRQTDNRPPLVPQERPDNIPLSSAQQRMWFINQFDTASAAYNVPMAIRLSGQLNLPVLNTAIQDVVSRHESLRTVFPSVGDTPAQVILPPGEMVFALKPIDTAGHDLVRTIEQYVAQGFDVTKDVPVRAQLLRLAPDEHVLVIVVHHIAADGFSMSPLATDVMVAYHARLHGDNPSWAPLPVQYADFAIWQRKILGEESDPTSALAQQTEFWKRTLAGLPDVVDLPADRPRPLNASLHGGLVRFDIDAETHRALADIGRANGATMFMVMHAALALLVSRLSGKDDLAIGTPVAGRGEAELDGIVGMFVNTLVLRTEIDQNVPFAGFLNQVKDVDLAAFTHADVAFERLVEILRPDRSTAHSPLFQVLIEFQNNPEARLELPDLTVEPVKFEDHVSKFDLQLSVRENATAEGNPNGIEAGFIFATDLFDEDTVRSFADRFQRILQSVLREPGTPVGDIALLSDAEQSTMLTAWNHPGVHISESTLVDVFTRQALTFADRAAVTSELDDVRTVLSYRELDARSNQLARKLIASGAGPEKLVAVAAPRDADLIVALLAVVKSGAGYLPIDVSYPADRIEFMLADGAPVSVLTTRSEQAVLPAVSAELIYLDDDISNLSAEPITDADRLAPLSWDNTAYVIYTSGSTGTPKGVTVPHRTVLTLFANTHAKFNFDENDVWTMFHSYAFDFSVWELWGPLLYGGRLVVVDYFTARSPEQFHGLLVREGVTVLNQTPSAFYQLAETDRLAETADDSLALRYVIFGGEALDLAQLDRWYTRHNDTAPRLVNMYGITETTVHVTYLELDREFAANASASVIGQALPGLQVKVLDARLRPVAPGTIGEMYVSGPQLSRGYLGRPDLTAGRFVADPYGAPGEAMYRSGDLARWNKNGQLEYLGRSDFQVQLRGFRIELGEIEAALLRYPGVAQSAVLMRADTGPGSERLVGYVVPQMGLELQPQEIIDALSETLAAHMVPSAVLILDSFPLTANGKLDRRELPAPDFSALVTESRAPATPIEEKLAEVFAQVLGLDTVGVDDSFFALGGDSIMSIQLVTRAKAAGIHISPRDVFNLRTVAALAQSAVLSDGEDEIVLNELPGGGVGRMPLTPVMEWMLERGGEYNRYAQCAMLTLPGTIDAAGIEATLQAVIDHHDLLRAQLDGHELVVAEPGAVSASSLITRVDVEADPGTAEFTAIAERALDDAADLLDPHGGVMLRAVWLAPRSGVAGRIILAIHHIAVDGVTWRVLVPDLATAWNHIASGQEIKLEANSTSFRRWAHGLAENAASRESELDVWRGFLAGQEPNLGSRAFDPTIDTNGTVERIDVTVPTDVTDALLTRVPEAFHGGVNDGLLAALALALAKWRGATTPLVGLEGHGREETAVPGADLSRTLGWFTTIVPIRFNTDGINLDEAFAGGAATGAVIKRVKELLRSLPDNGIGFGQLRYLNPSTADELRPISRPQVSFNYLGRFTTGEISDDLRALGWLPVGDNEDVSNLSARQNDDMAAMAVLDINTVTSATASGPVLRGTIGFPTGLLTQAEVEEFATLWRDALIAIAKHVSQPDAGGLTPSDLDLVQLDQTAIDRFEQHYPSISDVWPLAPLQSGLLFHAVLAEETVDAYMVQLVLHLRGTVDANRMRRTLHSLLVRYPNLRVAYAVDNSGQAVQVVVDDVALPFTEVDLAGEDDKDSALQRVLADDHQRQFDMAAPPLIRFMLINLGGGEYRFVITNHHILLDGWSTPLLLTDLVGLYLLDGDATMLPPVRSYRDYLAWLSNTDPQASLRAWVDAFAGVDEPTTIAPLDRSRQHDVASQELIFDFTVAESEEFAALAKNLGVTLNTMVQTAWAVALSTITSRDDVVFGTTVSGRPPHISGVEKMVGLFINTLPVRVRLDPTETLTELLTRIQREQADMLDHHYVQLADIQREVGAGAAFDTLAVFESYPVDTAGATEDTDLAGMRIVGFDGVDAAHYPITLVAYVDDALHLKLKYFPDLFGAADMVALQERLAKIMKQILAEPSKPYAQVDVLTAHERSALVPVAGPPGVTTRTLAQILTDAASSNPDRIAVIDGDRQISYRELDERSNQLARVLISRGVRPEAFVALGISRSIESILGIWAVTKTGGAYVPVDPTYPRDRIEHMLTDSGAAFGITTSRRLNTLPGEIPWIALDSDEFKNEVLAQSTAPISADELRGQVYIDSAAYIIYTSGSTGKPKGVLATHRGLENFSIAAQSRYGTTGDSRVMHFSSPSFDASVLEFLYAFGAHATMVIIPPEIYGGDELATILKDKRVTHGFITPLALGSMDPAGLEELRNVTVGGEAVPESVVETWAPGRNLYNGYGPTETTIMVLVSAPMTAEGPVRLGGVLRATELVVLDSRLQPVPIGAAGELYVSGLGLTRGYHDRSGLTAERFIASPFGEAGQRMYRTGDVVRWVPSATGDELELEYVGRSDFQVKVRGFRIELGEIDAVLGAHSSVGVAVTVGHQRANGQTMLVSYVSPRDGAVIDTAVLTEHASQSLPSHMVPSLIIPLDEMPRTPVGKVDRKALPSPDMAALEPEYVGPRNPVEEAIAGIFAEVLGDDRVSVIANFFDLGGNSLVATRVIARINDALGTALGVRELFEAPTVESLAVRVEHAGEALSDRAPLQPQERPVHVPVSLAQQRMWFINQFDTASPAYNVPLAVRLTGDLDVAAFSAALRDVIERHEALRTVFPRSEEGPSQVIVPSEEVVPDLIPQDVADEAELRKRIIRIAGTGFDVQAEVPVRARLFRKSRTEYVLVVVVHHIAADGFSMGPLARDIVTAYHARCNGQQPGWKPLAVQYADYTLWQRTVLGDDTDTNSVAYSQVEYWKRTLAGLPDVIELPTDRPRPAQQTLRGDDVRFTIPAELHQNVEQLARRHGATPFMVLHAALAVLLSRLSGTSDIAIGTPIAGRGEAALDDLVGMFVNTLVLRTQVDGDQSFEGLLTQAKEVDLEAFGQADVPFERLVEVLKPERSTAHAPLFQATIEFQNLGNVSVELDGVRVEPLEFPTAVAKYDLELILAGDGSAHGDLEAAFTYATDLFDASTVREFADRFLRILQVVVAEPTCKVGDINLLSTDERDRFAPVHGPEGLLPQSLPAILEAAAERNPDATGVEFGETSLTYRQLDEQSNKIARALIALGAGPEKVVALGLSRSLESVLSVWAVAKTGAAFVPVDPNYPPERIEHMLTDSGAVAGVTISTHRTTLTNVVTWLQLDDAPTAAAIASQSSAPITDAERTQPLQLGNPAYLIYTSGSTGLPKGVEVTHYGLASLAAEERDHLVVTPESRVLHSASPSFDASVFEMLMAYGSAASLVVAPPSVYGGRDMAELLKDKAITHAFFTPAVLASVEDDGIDELQSILVAGDVCPPELVARWAPGRSMVNAYGPTETTIMSSITAPMQVGEPITIGATTRGFSALVLDARLQPVPAGVAGELYLAGPALARGYRGRLGLTSERFVANPFGEPGERMYRTGDVVRWVDRGPQPELEFVGRSDFQVKVRGLRIELGEIDTALAGHPNVSFATTTGHQRANGDTLLVSYVLLHEGETATPEELTAYLGEFLPGYMVPSVIMLLDQVPLTPVGKLDRKALPAPDLESLRKEFVAPRSELEQAVADAFAYVLGIERVSAFDSFFDLGGNSLSVTTLVGALEKSTGRTIRLQAVFLNPTPAGLAERMQRPDEAPSELAGQLLAPVIRLRPHGRKAPLFCVHPGVGLSWAYTGLTAHIPEDHPVFGLQLPSLTGAQPAESIEVLAEDYIRHIRDIQPQGPYHLLGWSLGGVIAQEMAVQLREAGEEVVTLALLDSYVVAETEVPGIGELVRSFGVDLPASDEITYEDAASLIDDAFGQPTGLTAMHMERIHGGFADAARILTEFTPKEFDGELVFFSAENTVDPSGNERTPQEWEAITTGELVVHEVPVTHQQMVEPAALDIIGPLLARHISAQS</sequence>
<dbReference type="InterPro" id="IPR029058">
    <property type="entry name" value="AB_hydrolase_fold"/>
</dbReference>
<dbReference type="InterPro" id="IPR000873">
    <property type="entry name" value="AMP-dep_synth/lig_dom"/>
</dbReference>
<keyword evidence="2" id="KW-0596">Phosphopantetheine</keyword>
<dbReference type="InterPro" id="IPR001242">
    <property type="entry name" value="Condensation_dom"/>
</dbReference>
<dbReference type="InterPro" id="IPR020806">
    <property type="entry name" value="PKS_PP-bd"/>
</dbReference>
<dbReference type="Pfam" id="PF00668">
    <property type="entry name" value="Condensation"/>
    <property type="match status" value="5"/>
</dbReference>
<dbReference type="NCBIfam" id="TIGR01733">
    <property type="entry name" value="AA-adenyl-dom"/>
    <property type="match status" value="4"/>
</dbReference>
<dbReference type="Pfam" id="PF13193">
    <property type="entry name" value="AMP-binding_C"/>
    <property type="match status" value="4"/>
</dbReference>
<dbReference type="Pfam" id="PF00501">
    <property type="entry name" value="AMP-binding"/>
    <property type="match status" value="5"/>
</dbReference>
<feature type="domain" description="Carrier" evidence="7">
    <location>
        <begin position="1267"/>
        <end position="1342"/>
    </location>
</feature>
<dbReference type="FunFam" id="3.30.559.10:FF:000012">
    <property type="entry name" value="Non-ribosomal peptide synthetase"/>
    <property type="match status" value="1"/>
</dbReference>
<evidence type="ECO:0000313" key="8">
    <source>
        <dbReference type="EMBL" id="GGC62222.1"/>
    </source>
</evidence>
<feature type="domain" description="Carrier" evidence="7">
    <location>
        <begin position="2346"/>
        <end position="2420"/>
    </location>
</feature>
<dbReference type="FunFam" id="3.40.50.980:FF:000002">
    <property type="entry name" value="Enterobactin synthetase component F"/>
    <property type="match status" value="1"/>
</dbReference>
<comment type="caution">
    <text evidence="8">The sequence shown here is derived from an EMBL/GenBank/DDBJ whole genome shotgun (WGS) entry which is preliminary data.</text>
</comment>
<dbReference type="InterPro" id="IPR006162">
    <property type="entry name" value="Ppantetheine_attach_site"/>
</dbReference>
<gene>
    <name evidence="8" type="ORF">GCM10011410_13310</name>
</gene>
<dbReference type="InterPro" id="IPR036736">
    <property type="entry name" value="ACP-like_sf"/>
</dbReference>
<organism evidence="8 9">
    <name type="scientific">Hoyosella rhizosphaerae</name>
    <dbReference type="NCBI Taxonomy" id="1755582"/>
    <lineage>
        <taxon>Bacteria</taxon>
        <taxon>Bacillati</taxon>
        <taxon>Actinomycetota</taxon>
        <taxon>Actinomycetes</taxon>
        <taxon>Mycobacteriales</taxon>
        <taxon>Hoyosellaceae</taxon>
        <taxon>Hoyosella</taxon>
    </lineage>
</organism>
<dbReference type="EMBL" id="BMJH01000001">
    <property type="protein sequence ID" value="GGC62222.1"/>
    <property type="molecule type" value="Genomic_DNA"/>
</dbReference>
<feature type="domain" description="Carrier" evidence="7">
    <location>
        <begin position="213"/>
        <end position="288"/>
    </location>
</feature>
<reference evidence="8" key="2">
    <citation type="submission" date="2020-09" db="EMBL/GenBank/DDBJ databases">
        <authorList>
            <person name="Sun Q."/>
            <person name="Zhou Y."/>
        </authorList>
    </citation>
    <scope>NUCLEOTIDE SEQUENCE</scope>
    <source>
        <strain evidence="8">CGMCC 1.15478</strain>
    </source>
</reference>
<dbReference type="SUPFAM" id="SSF56801">
    <property type="entry name" value="Acetyl-CoA synthetase-like"/>
    <property type="match status" value="5"/>
</dbReference>
<dbReference type="Gene3D" id="3.40.50.12780">
    <property type="entry name" value="N-terminal domain of ligase-like"/>
    <property type="match status" value="2"/>
</dbReference>
<dbReference type="CDD" id="cd17643">
    <property type="entry name" value="A_NRPS_Cytc1-like"/>
    <property type="match status" value="1"/>
</dbReference>
<evidence type="ECO:0000256" key="6">
    <source>
        <dbReference type="SAM" id="MobiDB-lite"/>
    </source>
</evidence>
<dbReference type="Gene3D" id="3.30.559.30">
    <property type="entry name" value="Nonribosomal peptide synthetase, condensation domain"/>
    <property type="match status" value="5"/>
</dbReference>
<dbReference type="Pfam" id="PF00975">
    <property type="entry name" value="Thioesterase"/>
    <property type="match status" value="1"/>
</dbReference>
<evidence type="ECO:0000256" key="4">
    <source>
        <dbReference type="ARBA" id="ARBA00022737"/>
    </source>
</evidence>
<dbReference type="GO" id="GO:0044550">
    <property type="term" value="P:secondary metabolite biosynthetic process"/>
    <property type="evidence" value="ECO:0007669"/>
    <property type="project" value="TreeGrafter"/>
</dbReference>
<evidence type="ECO:0000259" key="7">
    <source>
        <dbReference type="PROSITE" id="PS50075"/>
    </source>
</evidence>
<keyword evidence="5" id="KW-0045">Antibiotic biosynthesis</keyword>
<dbReference type="GO" id="GO:0008610">
    <property type="term" value="P:lipid biosynthetic process"/>
    <property type="evidence" value="ECO:0007669"/>
    <property type="project" value="UniProtKB-ARBA"/>
</dbReference>
<feature type="domain" description="Carrier" evidence="7">
    <location>
        <begin position="3885"/>
        <end position="3960"/>
    </location>
</feature>
<dbReference type="InterPro" id="IPR009081">
    <property type="entry name" value="PP-bd_ACP"/>
</dbReference>
<evidence type="ECO:0000256" key="3">
    <source>
        <dbReference type="ARBA" id="ARBA00022553"/>
    </source>
</evidence>
<dbReference type="Gene3D" id="3.30.300.30">
    <property type="match status" value="5"/>
</dbReference>
<dbReference type="PANTHER" id="PTHR45527">
    <property type="entry name" value="NONRIBOSOMAL PEPTIDE SYNTHETASE"/>
    <property type="match status" value="1"/>
</dbReference>
<dbReference type="CDD" id="cd19543">
    <property type="entry name" value="DCL_NRPS"/>
    <property type="match status" value="1"/>
</dbReference>
<evidence type="ECO:0000256" key="2">
    <source>
        <dbReference type="ARBA" id="ARBA00022450"/>
    </source>
</evidence>
<dbReference type="PROSITE" id="PS00455">
    <property type="entry name" value="AMP_BINDING"/>
    <property type="match status" value="4"/>
</dbReference>
<dbReference type="NCBIfam" id="NF003417">
    <property type="entry name" value="PRK04813.1"/>
    <property type="match status" value="5"/>
</dbReference>
<dbReference type="InterPro" id="IPR023213">
    <property type="entry name" value="CAT-like_dom_sf"/>
</dbReference>
<reference evidence="8" key="1">
    <citation type="journal article" date="2014" name="Int. J. Syst. Evol. Microbiol.">
        <title>Complete genome sequence of Corynebacterium casei LMG S-19264T (=DSM 44701T), isolated from a smear-ripened cheese.</title>
        <authorList>
            <consortium name="US DOE Joint Genome Institute (JGI-PGF)"/>
            <person name="Walter F."/>
            <person name="Albersmeier A."/>
            <person name="Kalinowski J."/>
            <person name="Ruckert C."/>
        </authorList>
    </citation>
    <scope>NUCLEOTIDE SEQUENCE</scope>
    <source>
        <strain evidence="8">CGMCC 1.15478</strain>
    </source>
</reference>
<dbReference type="InterPro" id="IPR025110">
    <property type="entry name" value="AMP-bd_C"/>
</dbReference>
<dbReference type="PROSITE" id="PS00012">
    <property type="entry name" value="PHOSPHOPANTETHEINE"/>
    <property type="match status" value="5"/>
</dbReference>
<dbReference type="CDD" id="cd19540">
    <property type="entry name" value="LCL_NRPS-like"/>
    <property type="match status" value="3"/>
</dbReference>
<dbReference type="SUPFAM" id="SSF52777">
    <property type="entry name" value="CoA-dependent acyltransferases"/>
    <property type="match status" value="10"/>
</dbReference>
<dbReference type="GO" id="GO:0003824">
    <property type="term" value="F:catalytic activity"/>
    <property type="evidence" value="ECO:0007669"/>
    <property type="project" value="InterPro"/>
</dbReference>
<keyword evidence="3" id="KW-0597">Phosphoprotein</keyword>
<feature type="region of interest" description="Disordered" evidence="6">
    <location>
        <begin position="1339"/>
        <end position="1358"/>
    </location>
</feature>
<dbReference type="Gene3D" id="3.40.50.980">
    <property type="match status" value="6"/>
</dbReference>
<dbReference type="GO" id="GO:0031177">
    <property type="term" value="F:phosphopantetheine binding"/>
    <property type="evidence" value="ECO:0007669"/>
    <property type="project" value="InterPro"/>
</dbReference>
<protein>
    <recommendedName>
        <fullName evidence="7">Carrier domain-containing protein</fullName>
    </recommendedName>
</protein>